<organism evidence="1 2">
    <name type="scientific">Artomyces pyxidatus</name>
    <dbReference type="NCBI Taxonomy" id="48021"/>
    <lineage>
        <taxon>Eukaryota</taxon>
        <taxon>Fungi</taxon>
        <taxon>Dikarya</taxon>
        <taxon>Basidiomycota</taxon>
        <taxon>Agaricomycotina</taxon>
        <taxon>Agaricomycetes</taxon>
        <taxon>Russulales</taxon>
        <taxon>Auriscalpiaceae</taxon>
        <taxon>Artomyces</taxon>
    </lineage>
</organism>
<name>A0ACB8TEZ9_9AGAM</name>
<dbReference type="Proteomes" id="UP000814140">
    <property type="component" value="Unassembled WGS sequence"/>
</dbReference>
<evidence type="ECO:0000313" key="2">
    <source>
        <dbReference type="Proteomes" id="UP000814140"/>
    </source>
</evidence>
<proteinExistence type="predicted"/>
<sequence length="103" mass="11380">MTIALRLLPRPCAAIVKLETGVPKLSTVSRTLVDRSTRGSHLALSSASSSLCDRSRRSSSRASQCSLHIHIPFNYGISKRSKKFRIYGVCVGLIFPFYPSTMH</sequence>
<dbReference type="EMBL" id="MU277191">
    <property type="protein sequence ID" value="KAI0067022.1"/>
    <property type="molecule type" value="Genomic_DNA"/>
</dbReference>
<reference evidence="1" key="1">
    <citation type="submission" date="2021-03" db="EMBL/GenBank/DDBJ databases">
        <authorList>
            <consortium name="DOE Joint Genome Institute"/>
            <person name="Ahrendt S."/>
            <person name="Looney B.P."/>
            <person name="Miyauchi S."/>
            <person name="Morin E."/>
            <person name="Drula E."/>
            <person name="Courty P.E."/>
            <person name="Chicoki N."/>
            <person name="Fauchery L."/>
            <person name="Kohler A."/>
            <person name="Kuo A."/>
            <person name="Labutti K."/>
            <person name="Pangilinan J."/>
            <person name="Lipzen A."/>
            <person name="Riley R."/>
            <person name="Andreopoulos W."/>
            <person name="He G."/>
            <person name="Johnson J."/>
            <person name="Barry K.W."/>
            <person name="Grigoriev I.V."/>
            <person name="Nagy L."/>
            <person name="Hibbett D."/>
            <person name="Henrissat B."/>
            <person name="Matheny P.B."/>
            <person name="Labbe J."/>
            <person name="Martin F."/>
        </authorList>
    </citation>
    <scope>NUCLEOTIDE SEQUENCE</scope>
    <source>
        <strain evidence="1">HHB10654</strain>
    </source>
</reference>
<protein>
    <submittedName>
        <fullName evidence="1">Uncharacterized protein</fullName>
    </submittedName>
</protein>
<keyword evidence="2" id="KW-1185">Reference proteome</keyword>
<gene>
    <name evidence="1" type="ORF">BV25DRAFT_1270365</name>
</gene>
<comment type="caution">
    <text evidence="1">The sequence shown here is derived from an EMBL/GenBank/DDBJ whole genome shotgun (WGS) entry which is preliminary data.</text>
</comment>
<accession>A0ACB8TEZ9</accession>
<reference evidence="1" key="2">
    <citation type="journal article" date="2022" name="New Phytol.">
        <title>Evolutionary transition to the ectomycorrhizal habit in the genomes of a hyperdiverse lineage of mushroom-forming fungi.</title>
        <authorList>
            <person name="Looney B."/>
            <person name="Miyauchi S."/>
            <person name="Morin E."/>
            <person name="Drula E."/>
            <person name="Courty P.E."/>
            <person name="Kohler A."/>
            <person name="Kuo A."/>
            <person name="LaButti K."/>
            <person name="Pangilinan J."/>
            <person name="Lipzen A."/>
            <person name="Riley R."/>
            <person name="Andreopoulos W."/>
            <person name="He G."/>
            <person name="Johnson J."/>
            <person name="Nolan M."/>
            <person name="Tritt A."/>
            <person name="Barry K.W."/>
            <person name="Grigoriev I.V."/>
            <person name="Nagy L.G."/>
            <person name="Hibbett D."/>
            <person name="Henrissat B."/>
            <person name="Matheny P.B."/>
            <person name="Labbe J."/>
            <person name="Martin F.M."/>
        </authorList>
    </citation>
    <scope>NUCLEOTIDE SEQUENCE</scope>
    <source>
        <strain evidence="1">HHB10654</strain>
    </source>
</reference>
<evidence type="ECO:0000313" key="1">
    <source>
        <dbReference type="EMBL" id="KAI0067022.1"/>
    </source>
</evidence>